<proteinExistence type="inferred from homology"/>
<dbReference type="Pfam" id="PF03974">
    <property type="entry name" value="Ecotin"/>
    <property type="match status" value="1"/>
</dbReference>
<keyword evidence="2" id="KW-0732">Signal</keyword>
<dbReference type="InterPro" id="IPR036198">
    <property type="entry name" value="Ecotin_sf"/>
</dbReference>
<dbReference type="Proteomes" id="UP000253831">
    <property type="component" value="Unassembled WGS sequence"/>
</dbReference>
<comment type="similarity">
    <text evidence="1">Belongs to the protease inhibitor I11 (ecotin) family.</text>
</comment>
<dbReference type="Gene3D" id="2.60.40.550">
    <property type="entry name" value="Ecotin"/>
    <property type="match status" value="1"/>
</dbReference>
<evidence type="ECO:0000313" key="4">
    <source>
        <dbReference type="Proteomes" id="UP000253831"/>
    </source>
</evidence>
<feature type="chain" id="PRO_5044389294" evidence="2">
    <location>
        <begin position="22"/>
        <end position="160"/>
    </location>
</feature>
<dbReference type="SUPFAM" id="SSF49772">
    <property type="entry name" value="Ecotin, trypsin inhibitor"/>
    <property type="match status" value="1"/>
</dbReference>
<gene>
    <name evidence="3" type="ORF">DVS81_16260</name>
</gene>
<feature type="signal peptide" evidence="2">
    <location>
        <begin position="1"/>
        <end position="21"/>
    </location>
</feature>
<protein>
    <submittedName>
        <fullName evidence="3">Proteinase inhibitor I4 serpin</fullName>
    </submittedName>
</protein>
<sequence>MNTLRLLAVLCLFFVLPNVQAVDNLKAFPAAEQGMVRHVLQLPQQEQAEEADLKVELVVGKMAEVDAGNRYFFSGRISTETISGWGFPRYIVSQFGPLAGTLMAINPDAPKVRRFISLGGEPYLIRYNSRLPIVVYAPEGVEVRYRLWRASPEAAVIDRG</sequence>
<accession>A0A369XL18</accession>
<dbReference type="AlphaFoldDB" id="A0A369XL18"/>
<evidence type="ECO:0000256" key="2">
    <source>
        <dbReference type="SAM" id="SignalP"/>
    </source>
</evidence>
<dbReference type="GO" id="GO:0004867">
    <property type="term" value="F:serine-type endopeptidase inhibitor activity"/>
    <property type="evidence" value="ECO:0007669"/>
    <property type="project" value="InterPro"/>
</dbReference>
<comment type="caution">
    <text evidence="3">The sequence shown here is derived from an EMBL/GenBank/DDBJ whole genome shotgun (WGS) entry which is preliminary data.</text>
</comment>
<evidence type="ECO:0000313" key="3">
    <source>
        <dbReference type="EMBL" id="RDE49502.1"/>
    </source>
</evidence>
<name>A0A369XL18_9PROT</name>
<reference evidence="3 4" key="1">
    <citation type="submission" date="2018-05" db="EMBL/GenBank/DDBJ databases">
        <title>Integrated omic analyses show evidence that a Ca. Accumulibacter phosphatis strain performs denitrification under micro-aerobic conditions.</title>
        <authorList>
            <person name="Camejo P.Y."/>
            <person name="Katherine M.D."/>
            <person name="Daniel N.R."/>
        </authorList>
    </citation>
    <scope>NUCLEOTIDE SEQUENCE [LARGE SCALE GENOMIC DNA]</scope>
    <source>
        <strain evidence="3">UW-LDO-IC</strain>
    </source>
</reference>
<dbReference type="PANTHER" id="PTHR35890">
    <property type="match status" value="1"/>
</dbReference>
<dbReference type="RefSeq" id="WP_332354339.1">
    <property type="nucleotide sequence ID" value="NZ_JAZKTZ010000004.1"/>
</dbReference>
<evidence type="ECO:0000256" key="1">
    <source>
        <dbReference type="ARBA" id="ARBA00010558"/>
    </source>
</evidence>
<dbReference type="EMBL" id="QPGA01000040">
    <property type="protein sequence ID" value="RDE49502.1"/>
    <property type="molecule type" value="Genomic_DNA"/>
</dbReference>
<organism evidence="3 4">
    <name type="scientific">Candidatus Accumulibacter meliphilus</name>
    <dbReference type="NCBI Taxonomy" id="2211374"/>
    <lineage>
        <taxon>Bacteria</taxon>
        <taxon>Pseudomonadati</taxon>
        <taxon>Pseudomonadota</taxon>
        <taxon>Betaproteobacteria</taxon>
        <taxon>Candidatus Accumulibacter</taxon>
    </lineage>
</organism>
<dbReference type="PANTHER" id="PTHR35890:SF3">
    <property type="entry name" value="ECOTIN"/>
    <property type="match status" value="1"/>
</dbReference>
<dbReference type="InterPro" id="IPR005658">
    <property type="entry name" value="Prot_inh_ecotin"/>
</dbReference>